<protein>
    <submittedName>
        <fullName evidence="2">Uncharacterized protein</fullName>
    </submittedName>
</protein>
<evidence type="ECO:0000313" key="2">
    <source>
        <dbReference type="EMBL" id="KAK6144766.1"/>
    </source>
</evidence>
<feature type="compositionally biased region" description="Basic and acidic residues" evidence="1">
    <location>
        <begin position="104"/>
        <end position="122"/>
    </location>
</feature>
<gene>
    <name evidence="2" type="ORF">DH2020_021586</name>
</gene>
<evidence type="ECO:0000313" key="3">
    <source>
        <dbReference type="Proteomes" id="UP001318860"/>
    </source>
</evidence>
<proteinExistence type="predicted"/>
<accession>A0ABR0WDV9</accession>
<dbReference type="Proteomes" id="UP001318860">
    <property type="component" value="Unassembled WGS sequence"/>
</dbReference>
<comment type="caution">
    <text evidence="2">The sequence shown here is derived from an EMBL/GenBank/DDBJ whole genome shotgun (WGS) entry which is preliminary data.</text>
</comment>
<organism evidence="2 3">
    <name type="scientific">Rehmannia glutinosa</name>
    <name type="common">Chinese foxglove</name>
    <dbReference type="NCBI Taxonomy" id="99300"/>
    <lineage>
        <taxon>Eukaryota</taxon>
        <taxon>Viridiplantae</taxon>
        <taxon>Streptophyta</taxon>
        <taxon>Embryophyta</taxon>
        <taxon>Tracheophyta</taxon>
        <taxon>Spermatophyta</taxon>
        <taxon>Magnoliopsida</taxon>
        <taxon>eudicotyledons</taxon>
        <taxon>Gunneridae</taxon>
        <taxon>Pentapetalae</taxon>
        <taxon>asterids</taxon>
        <taxon>lamiids</taxon>
        <taxon>Lamiales</taxon>
        <taxon>Orobanchaceae</taxon>
        <taxon>Rehmannieae</taxon>
        <taxon>Rehmannia</taxon>
    </lineage>
</organism>
<feature type="compositionally biased region" description="Acidic residues" evidence="1">
    <location>
        <begin position="94"/>
        <end position="103"/>
    </location>
</feature>
<dbReference type="EMBL" id="JABTTQ020000012">
    <property type="protein sequence ID" value="KAK6144766.1"/>
    <property type="molecule type" value="Genomic_DNA"/>
</dbReference>
<keyword evidence="3" id="KW-1185">Reference proteome</keyword>
<sequence length="122" mass="13936">MTSSSPRYLRSCSQLLGEETLVEISSSMDILSCSAFRRLEFEDSALTEATTTLQDLSKQKIPLLGEEEPQAWDLELWNELLTPAEVGLLQKEDYLEEPQDEEDSSTRRPKEELKLEAVEQIK</sequence>
<feature type="region of interest" description="Disordered" evidence="1">
    <location>
        <begin position="91"/>
        <end position="122"/>
    </location>
</feature>
<evidence type="ECO:0000256" key="1">
    <source>
        <dbReference type="SAM" id="MobiDB-lite"/>
    </source>
</evidence>
<reference evidence="2 3" key="1">
    <citation type="journal article" date="2021" name="Comput. Struct. Biotechnol. J.">
        <title>De novo genome assembly of the potent medicinal plant Rehmannia glutinosa using nanopore technology.</title>
        <authorList>
            <person name="Ma L."/>
            <person name="Dong C."/>
            <person name="Song C."/>
            <person name="Wang X."/>
            <person name="Zheng X."/>
            <person name="Niu Y."/>
            <person name="Chen S."/>
            <person name="Feng W."/>
        </authorList>
    </citation>
    <scope>NUCLEOTIDE SEQUENCE [LARGE SCALE GENOMIC DNA]</scope>
    <source>
        <strain evidence="2">DH-2019</strain>
    </source>
</reference>
<name>A0ABR0WDV9_REHGL</name>